<keyword evidence="3" id="KW-0378">Hydrolase</keyword>
<dbReference type="GO" id="GO:0016788">
    <property type="term" value="F:hydrolase activity, acting on ester bonds"/>
    <property type="evidence" value="ECO:0007669"/>
    <property type="project" value="InterPro"/>
</dbReference>
<dbReference type="Proteomes" id="UP000594464">
    <property type="component" value="Chromosome"/>
</dbReference>
<reference evidence="7" key="1">
    <citation type="submission" date="2020-02" db="EMBL/GenBank/DDBJ databases">
        <title>Genomic and physiological characterization of two novel Nitrospinaceae genera.</title>
        <authorList>
            <person name="Mueller A.J."/>
            <person name="Jung M.-Y."/>
            <person name="Strachan C.R."/>
            <person name="Herbold C.W."/>
            <person name="Kirkegaard R.H."/>
            <person name="Daims H."/>
        </authorList>
    </citation>
    <scope>NUCLEOTIDE SEQUENCE [LARGE SCALE GENOMIC DNA]</scope>
</reference>
<evidence type="ECO:0000313" key="7">
    <source>
        <dbReference type="Proteomes" id="UP000594464"/>
    </source>
</evidence>
<evidence type="ECO:0000256" key="1">
    <source>
        <dbReference type="ARBA" id="ARBA00001947"/>
    </source>
</evidence>
<evidence type="ECO:0000256" key="4">
    <source>
        <dbReference type="ARBA" id="ARBA00022833"/>
    </source>
</evidence>
<dbReference type="CDD" id="cd06253">
    <property type="entry name" value="M14_ASTE_ASPA-like"/>
    <property type="match status" value="1"/>
</dbReference>
<dbReference type="PANTHER" id="PTHR37326">
    <property type="entry name" value="BLL3975 PROTEIN"/>
    <property type="match status" value="1"/>
</dbReference>
<evidence type="ECO:0000256" key="2">
    <source>
        <dbReference type="ARBA" id="ARBA00022723"/>
    </source>
</evidence>
<accession>A0A7T0G3C9</accession>
<dbReference type="Gene3D" id="3.40.630.10">
    <property type="entry name" value="Zn peptidases"/>
    <property type="match status" value="1"/>
</dbReference>
<keyword evidence="4" id="KW-0862">Zinc</keyword>
<evidence type="ECO:0000259" key="5">
    <source>
        <dbReference type="Pfam" id="PF24827"/>
    </source>
</evidence>
<evidence type="ECO:0000313" key="6">
    <source>
        <dbReference type="EMBL" id="QPJ65250.1"/>
    </source>
</evidence>
<keyword evidence="2" id="KW-0479">Metal-binding</keyword>
<gene>
    <name evidence="6" type="ORF">G3M78_07550</name>
</gene>
<proteinExistence type="predicted"/>
<organism evidence="6 7">
    <name type="scientific">Candidatus Nitrohelix vancouverensis</name>
    <dbReference type="NCBI Taxonomy" id="2705534"/>
    <lineage>
        <taxon>Bacteria</taxon>
        <taxon>Pseudomonadati</taxon>
        <taxon>Nitrospinota/Tectimicrobiota group</taxon>
        <taxon>Nitrospinota</taxon>
        <taxon>Nitrospinia</taxon>
        <taxon>Nitrospinales</taxon>
        <taxon>Nitrospinaceae</taxon>
        <taxon>Candidatus Nitrohelix</taxon>
    </lineage>
</organism>
<dbReference type="SUPFAM" id="SSF53187">
    <property type="entry name" value="Zn-dependent exopeptidases"/>
    <property type="match status" value="1"/>
</dbReference>
<comment type="cofactor">
    <cofactor evidence="1">
        <name>Zn(2+)</name>
        <dbReference type="ChEBI" id="CHEBI:29105"/>
    </cofactor>
</comment>
<dbReference type="PANTHER" id="PTHR37326:SF1">
    <property type="entry name" value="BLL3975 PROTEIN"/>
    <property type="match status" value="1"/>
</dbReference>
<dbReference type="InterPro" id="IPR053138">
    <property type="entry name" value="N-alpha-Ac-DABA_deacetylase"/>
</dbReference>
<dbReference type="AlphaFoldDB" id="A0A7T0G3C9"/>
<dbReference type="KEGG" id="nva:G3M78_07550"/>
<evidence type="ECO:0000256" key="3">
    <source>
        <dbReference type="ARBA" id="ARBA00022801"/>
    </source>
</evidence>
<feature type="domain" description="Succinylglutamate desuccinylase/Aspartoacylase catalytic" evidence="5">
    <location>
        <begin position="32"/>
        <end position="220"/>
    </location>
</feature>
<name>A0A7T0G3C9_9BACT</name>
<dbReference type="EMBL" id="CP048620">
    <property type="protein sequence ID" value="QPJ65250.1"/>
    <property type="molecule type" value="Genomic_DNA"/>
</dbReference>
<dbReference type="InterPro" id="IPR055438">
    <property type="entry name" value="AstE_AspA_cat"/>
</dbReference>
<sequence>MQTNTLFSFRSPLGLQHDIQRISFKPQSKSKGPGVSIVAGLHGNEYDGVYICDLLIHHLRELWQSRPEAFTGSIHIYPAVNPQAIECGERVDPYSAIDLNRQFDSESRDSIPARIAGALLEDIGRHSDFAFDIHASNLHLSELPQIRIIHGQEKTLLPLALHCNMDVVWIHPLGPVYESTLGFNLNRLQIPTLVIETGIGLRIHPDFCQQALDGLLNFLHTTGALNLPSPPTVKTPQTLRPRDVALVQAERPGLFVAGIKLGDPIRKGDRIGELRDPALGICESVIAPESGRVFTLREHPLTRLGAPLARIARKSE</sequence>
<protein>
    <recommendedName>
        <fullName evidence="5">Succinylglutamate desuccinylase/Aspartoacylase catalytic domain-containing protein</fullName>
    </recommendedName>
</protein>
<dbReference type="GO" id="GO:0046872">
    <property type="term" value="F:metal ion binding"/>
    <property type="evidence" value="ECO:0007669"/>
    <property type="project" value="UniProtKB-KW"/>
</dbReference>
<dbReference type="Pfam" id="PF24827">
    <property type="entry name" value="AstE_AspA_cat"/>
    <property type="match status" value="1"/>
</dbReference>